<reference evidence="2" key="2">
    <citation type="submission" date="2025-08" db="UniProtKB">
        <authorList>
            <consortium name="Ensembl"/>
        </authorList>
    </citation>
    <scope>IDENTIFICATION</scope>
</reference>
<protein>
    <submittedName>
        <fullName evidence="2">Uncharacterized protein</fullName>
    </submittedName>
</protein>
<organism evidence="2 3">
    <name type="scientific">Sparus aurata</name>
    <name type="common">Gilthead sea bream</name>
    <dbReference type="NCBI Taxonomy" id="8175"/>
    <lineage>
        <taxon>Eukaryota</taxon>
        <taxon>Metazoa</taxon>
        <taxon>Chordata</taxon>
        <taxon>Craniata</taxon>
        <taxon>Vertebrata</taxon>
        <taxon>Euteleostomi</taxon>
        <taxon>Actinopterygii</taxon>
        <taxon>Neopterygii</taxon>
        <taxon>Teleostei</taxon>
        <taxon>Neoteleostei</taxon>
        <taxon>Acanthomorphata</taxon>
        <taxon>Eupercaria</taxon>
        <taxon>Spariformes</taxon>
        <taxon>Sparidae</taxon>
        <taxon>Sparus</taxon>
    </lineage>
</organism>
<proteinExistence type="predicted"/>
<keyword evidence="3" id="KW-1185">Reference proteome</keyword>
<accession>A0A671WPY3</accession>
<dbReference type="Proteomes" id="UP000472265">
    <property type="component" value="Chromosome 21"/>
</dbReference>
<reference evidence="2" key="3">
    <citation type="submission" date="2025-09" db="UniProtKB">
        <authorList>
            <consortium name="Ensembl"/>
        </authorList>
    </citation>
    <scope>IDENTIFICATION</scope>
</reference>
<name>A0A671WPY3_SPAAU</name>
<dbReference type="AlphaFoldDB" id="A0A671WPY3"/>
<evidence type="ECO:0000313" key="3">
    <source>
        <dbReference type="Proteomes" id="UP000472265"/>
    </source>
</evidence>
<evidence type="ECO:0000313" key="2">
    <source>
        <dbReference type="Ensembl" id="ENSSAUP00010039949.1"/>
    </source>
</evidence>
<dbReference type="InParanoid" id="A0A671WPY3"/>
<sequence length="66" mass="7514">MQKSLVSADVSLLPTTAERESDRARAKTRINIGDSFERWRELRGLMGNAVFIPSKHHRFRPPGPPK</sequence>
<dbReference type="Ensembl" id="ENSSAUT00010042103.1">
    <property type="protein sequence ID" value="ENSSAUP00010039949.1"/>
    <property type="gene ID" value="ENSSAUG00010016795.1"/>
</dbReference>
<dbReference type="GeneTree" id="ENSGT01110000268488"/>
<evidence type="ECO:0000256" key="1">
    <source>
        <dbReference type="SAM" id="MobiDB-lite"/>
    </source>
</evidence>
<feature type="region of interest" description="Disordered" evidence="1">
    <location>
        <begin position="1"/>
        <end position="24"/>
    </location>
</feature>
<reference evidence="2" key="1">
    <citation type="submission" date="2021-04" db="EMBL/GenBank/DDBJ databases">
        <authorList>
            <consortium name="Wellcome Sanger Institute Data Sharing"/>
        </authorList>
    </citation>
    <scope>NUCLEOTIDE SEQUENCE [LARGE SCALE GENOMIC DNA]</scope>
</reference>